<name>A0ABR9DEP9_9GAMM</name>
<sequence>MSMGSGKKLPLIIGASLEWRQADAKKPSERHKVVKMRWHKSCFLIKN</sequence>
<protein>
    <submittedName>
        <fullName evidence="1">Uncharacterized protein</fullName>
    </submittedName>
</protein>
<gene>
    <name evidence="1" type="ORF">EBB_13800</name>
</gene>
<dbReference type="Proteomes" id="UP000641152">
    <property type="component" value="Unassembled WGS sequence"/>
</dbReference>
<dbReference type="RefSeq" id="WP_192394382.1">
    <property type="nucleotide sequence ID" value="NZ_JACXST010000002.1"/>
</dbReference>
<reference evidence="1 2" key="1">
    <citation type="submission" date="2020-09" db="EMBL/GenBank/DDBJ databases">
        <title>Methylomonas albis sp. nov. and Methylomonas fluvii sp. nov.: Two cold-adapted methanotrophs from the River Elbe and an amended description of Methylovulum psychrotolerans strain Eb1.</title>
        <authorList>
            <person name="Bussmann I.K."/>
            <person name="Klings K.-W."/>
            <person name="Warnstedt J."/>
            <person name="Hoppert M."/>
            <person name="Saborowski A."/>
            <person name="Horn F."/>
            <person name="Liebner S."/>
        </authorList>
    </citation>
    <scope>NUCLEOTIDE SEQUENCE [LARGE SCALE GENOMIC DNA]</scope>
    <source>
        <strain evidence="1 2">EbB</strain>
    </source>
</reference>
<organism evidence="1 2">
    <name type="scientific">Methylomonas fluvii</name>
    <dbReference type="NCBI Taxonomy" id="1854564"/>
    <lineage>
        <taxon>Bacteria</taxon>
        <taxon>Pseudomonadati</taxon>
        <taxon>Pseudomonadota</taxon>
        <taxon>Gammaproteobacteria</taxon>
        <taxon>Methylococcales</taxon>
        <taxon>Methylococcaceae</taxon>
        <taxon>Methylomonas</taxon>
    </lineage>
</organism>
<keyword evidence="2" id="KW-1185">Reference proteome</keyword>
<accession>A0ABR9DEP9</accession>
<dbReference type="EMBL" id="JACXST010000002">
    <property type="protein sequence ID" value="MBD9361579.1"/>
    <property type="molecule type" value="Genomic_DNA"/>
</dbReference>
<evidence type="ECO:0000313" key="1">
    <source>
        <dbReference type="EMBL" id="MBD9361579.1"/>
    </source>
</evidence>
<comment type="caution">
    <text evidence="1">The sequence shown here is derived from an EMBL/GenBank/DDBJ whole genome shotgun (WGS) entry which is preliminary data.</text>
</comment>
<evidence type="ECO:0000313" key="2">
    <source>
        <dbReference type="Proteomes" id="UP000641152"/>
    </source>
</evidence>
<proteinExistence type="predicted"/>